<accession>A0ACD5WAK6</accession>
<evidence type="ECO:0000313" key="1">
    <source>
        <dbReference type="EnsemblPlants" id="AVESA.00010b.r2.4AG0608310.1.CDS"/>
    </source>
</evidence>
<protein>
    <submittedName>
        <fullName evidence="1">Uncharacterized protein</fullName>
    </submittedName>
</protein>
<reference evidence="1" key="1">
    <citation type="submission" date="2021-05" db="EMBL/GenBank/DDBJ databases">
        <authorList>
            <person name="Scholz U."/>
            <person name="Mascher M."/>
            <person name="Fiebig A."/>
        </authorList>
    </citation>
    <scope>NUCLEOTIDE SEQUENCE [LARGE SCALE GENOMIC DNA]</scope>
</reference>
<sequence>MSYPEDAPTYIPKALFIKYLDEYMERFEIQPKYLTSVESSKYDNDNNCWSIVIHVMTKEVIRLGMTLAHHLPLNLVDNLLVMATKFIFGDLSRHGIIMPKMGPMILKSKTGRSTVIDVGTVGLIKRGIIHVQENISNIMGNIVKFQCGDEVSFDSIVFATGYKSTANAWLKNDGSMLNENGLPIKEYPNHWKGENGIYCAGLARRGLTGFARFPSGACILVPTPPNFDDEEEEVAAQEVAVVDEVSNMDLDAGESSYADNDHS</sequence>
<proteinExistence type="predicted"/>
<keyword evidence="2" id="KW-1185">Reference proteome</keyword>
<evidence type="ECO:0000313" key="2">
    <source>
        <dbReference type="Proteomes" id="UP001732700"/>
    </source>
</evidence>
<dbReference type="EnsemblPlants" id="AVESA.00010b.r2.4AG0608310.1">
    <property type="protein sequence ID" value="AVESA.00010b.r2.4AG0608310.1.CDS"/>
    <property type="gene ID" value="AVESA.00010b.r2.4AG0608310"/>
</dbReference>
<dbReference type="Proteomes" id="UP001732700">
    <property type="component" value="Chromosome 4A"/>
</dbReference>
<organism evidence="1 2">
    <name type="scientific">Avena sativa</name>
    <name type="common">Oat</name>
    <dbReference type="NCBI Taxonomy" id="4498"/>
    <lineage>
        <taxon>Eukaryota</taxon>
        <taxon>Viridiplantae</taxon>
        <taxon>Streptophyta</taxon>
        <taxon>Embryophyta</taxon>
        <taxon>Tracheophyta</taxon>
        <taxon>Spermatophyta</taxon>
        <taxon>Magnoliopsida</taxon>
        <taxon>Liliopsida</taxon>
        <taxon>Poales</taxon>
        <taxon>Poaceae</taxon>
        <taxon>BOP clade</taxon>
        <taxon>Pooideae</taxon>
        <taxon>Poodae</taxon>
        <taxon>Poeae</taxon>
        <taxon>Poeae Chloroplast Group 1 (Aveneae type)</taxon>
        <taxon>Aveninae</taxon>
        <taxon>Avena</taxon>
    </lineage>
</organism>
<name>A0ACD5WAK6_AVESA</name>
<reference evidence="1" key="2">
    <citation type="submission" date="2025-09" db="UniProtKB">
        <authorList>
            <consortium name="EnsemblPlants"/>
        </authorList>
    </citation>
    <scope>IDENTIFICATION</scope>
</reference>